<organism evidence="7 8">
    <name type="scientific">Anaeroplasma bactoclasticum</name>
    <dbReference type="NCBI Taxonomy" id="2088"/>
    <lineage>
        <taxon>Bacteria</taxon>
        <taxon>Bacillati</taxon>
        <taxon>Mycoplasmatota</taxon>
        <taxon>Mollicutes</taxon>
        <taxon>Anaeroplasmatales</taxon>
        <taxon>Anaeroplasmataceae</taxon>
        <taxon>Anaeroplasma</taxon>
    </lineage>
</organism>
<protein>
    <submittedName>
        <fullName evidence="7">Glycosyl hydrolase family 2</fullName>
    </submittedName>
</protein>
<evidence type="ECO:0000256" key="2">
    <source>
        <dbReference type="ARBA" id="ARBA00022801"/>
    </source>
</evidence>
<keyword evidence="2 7" id="KW-0378">Hydrolase</keyword>
<dbReference type="InterPro" id="IPR036156">
    <property type="entry name" value="Beta-gal/glucu_dom_sf"/>
</dbReference>
<dbReference type="InterPro" id="IPR006102">
    <property type="entry name" value="Ig-like_GH2"/>
</dbReference>
<dbReference type="PRINTS" id="PR00132">
    <property type="entry name" value="GLHYDRLASE2"/>
</dbReference>
<dbReference type="Gene3D" id="2.60.120.260">
    <property type="entry name" value="Galactose-binding domain-like"/>
    <property type="match status" value="1"/>
</dbReference>
<dbReference type="InterPro" id="IPR006101">
    <property type="entry name" value="Glyco_hydro_2"/>
</dbReference>
<evidence type="ECO:0000256" key="3">
    <source>
        <dbReference type="ARBA" id="ARBA00023295"/>
    </source>
</evidence>
<evidence type="ECO:0000256" key="1">
    <source>
        <dbReference type="ARBA" id="ARBA00007401"/>
    </source>
</evidence>
<dbReference type="RefSeq" id="WP_119016834.1">
    <property type="nucleotide sequence ID" value="NZ_QXEV01000029.1"/>
</dbReference>
<comment type="similarity">
    <text evidence="1">Belongs to the glycosyl hydrolase 2 family.</text>
</comment>
<dbReference type="OrthoDB" id="9762066at2"/>
<reference evidence="7 8" key="1">
    <citation type="submission" date="2018-08" db="EMBL/GenBank/DDBJ databases">
        <title>Genomic Encyclopedia of Archaeal and Bacterial Type Strains, Phase II (KMG-II): from individual species to whole genera.</title>
        <authorList>
            <person name="Goeker M."/>
        </authorList>
    </citation>
    <scope>NUCLEOTIDE SEQUENCE [LARGE SCALE GENOMIC DNA]</scope>
    <source>
        <strain evidence="7 8">ATCC 27112</strain>
    </source>
</reference>
<feature type="domain" description="Glycoside hydrolase family 2 catalytic" evidence="5">
    <location>
        <begin position="243"/>
        <end position="390"/>
    </location>
</feature>
<comment type="caution">
    <text evidence="7">The sequence shown here is derived from an EMBL/GenBank/DDBJ whole genome shotgun (WGS) entry which is preliminary data.</text>
</comment>
<evidence type="ECO:0000259" key="5">
    <source>
        <dbReference type="Pfam" id="PF02836"/>
    </source>
</evidence>
<dbReference type="PANTHER" id="PTHR42732">
    <property type="entry name" value="BETA-GALACTOSIDASE"/>
    <property type="match status" value="1"/>
</dbReference>
<accession>A0A397QVH7</accession>
<dbReference type="Pfam" id="PF16355">
    <property type="entry name" value="DUF4982"/>
    <property type="match status" value="1"/>
</dbReference>
<dbReference type="Proteomes" id="UP000266506">
    <property type="component" value="Unassembled WGS sequence"/>
</dbReference>
<dbReference type="GO" id="GO:0005975">
    <property type="term" value="P:carbohydrate metabolic process"/>
    <property type="evidence" value="ECO:0007669"/>
    <property type="project" value="InterPro"/>
</dbReference>
<dbReference type="InterPro" id="IPR013783">
    <property type="entry name" value="Ig-like_fold"/>
</dbReference>
<evidence type="ECO:0000313" key="7">
    <source>
        <dbReference type="EMBL" id="RIA64926.1"/>
    </source>
</evidence>
<dbReference type="InterPro" id="IPR006103">
    <property type="entry name" value="Glyco_hydro_2_cat"/>
</dbReference>
<evidence type="ECO:0000259" key="4">
    <source>
        <dbReference type="Pfam" id="PF00703"/>
    </source>
</evidence>
<keyword evidence="8" id="KW-1185">Reference proteome</keyword>
<dbReference type="AlphaFoldDB" id="A0A397QVH7"/>
<name>A0A397QVH7_9MOLU</name>
<dbReference type="Pfam" id="PF02836">
    <property type="entry name" value="Glyco_hydro_2_C"/>
    <property type="match status" value="1"/>
</dbReference>
<keyword evidence="3" id="KW-0326">Glycosidase</keyword>
<evidence type="ECO:0000313" key="8">
    <source>
        <dbReference type="Proteomes" id="UP000266506"/>
    </source>
</evidence>
<dbReference type="InParanoid" id="A0A397QVH7"/>
<dbReference type="SUPFAM" id="SSF49785">
    <property type="entry name" value="Galactose-binding domain-like"/>
    <property type="match status" value="1"/>
</dbReference>
<feature type="domain" description="DUF4982" evidence="6">
    <location>
        <begin position="607"/>
        <end position="657"/>
    </location>
</feature>
<dbReference type="Gene3D" id="3.20.20.80">
    <property type="entry name" value="Glycosidases"/>
    <property type="match status" value="1"/>
</dbReference>
<dbReference type="SUPFAM" id="SSF51445">
    <property type="entry name" value="(Trans)glycosidases"/>
    <property type="match status" value="1"/>
</dbReference>
<evidence type="ECO:0000259" key="6">
    <source>
        <dbReference type="Pfam" id="PF16355"/>
    </source>
</evidence>
<gene>
    <name evidence="7" type="ORF">EI71_01757</name>
</gene>
<proteinExistence type="inferred from homology"/>
<dbReference type="Pfam" id="PF00703">
    <property type="entry name" value="Glyco_hydro_2"/>
    <property type="match status" value="1"/>
</dbReference>
<dbReference type="Gene3D" id="2.60.40.10">
    <property type="entry name" value="Immunoglobulins"/>
    <property type="match status" value="3"/>
</dbReference>
<dbReference type="InterPro" id="IPR032311">
    <property type="entry name" value="DUF4982"/>
</dbReference>
<dbReference type="InterPro" id="IPR008979">
    <property type="entry name" value="Galactose-bd-like_sf"/>
</dbReference>
<dbReference type="InterPro" id="IPR017853">
    <property type="entry name" value="GH"/>
</dbReference>
<feature type="domain" description="Glycoside hydrolase family 2 immunoglobulin-like beta-sandwich" evidence="4">
    <location>
        <begin position="171"/>
        <end position="238"/>
    </location>
</feature>
<dbReference type="EMBL" id="QXEV01000029">
    <property type="protein sequence ID" value="RIA64926.1"/>
    <property type="molecule type" value="Genomic_DNA"/>
</dbReference>
<dbReference type="SUPFAM" id="SSF49303">
    <property type="entry name" value="beta-Galactosidase/glucuronidase domain"/>
    <property type="match status" value="1"/>
</dbReference>
<sequence length="767" mass="87288">MIIKDFNLGWTFKKDNIEQIVDLPHDAMMHEKRSKDGLCGVGGAYFNGGFYTYTKSFMVPEEFKNNSIFLHVLGAYRNSTVYLNDKELMHHKYGYTDYMVLLTHDFKYGSSNTIKITVDNSEVPNSRWYSGAGLYRGVELIIGGLDHFILNELRLNTVSINPVTLEYKLPYTGTKEYKVLLEVFDGKRLISKAEGKEGSIKLDVELWDIENPKLYDIKLSLIDGVDIIDTYQMKYGFRTIEYTTKGFYLNGVKTILKGACLHHDNGILGAVSIYDAELKRLKVLKEAGFNAIRSAHNPASPQLLNACDALGILVMDELVDMWLYHKTEFDYATDFKDNYMLDLKSMMDKDYNHPSVIMYSLGNELASPTILDKKGFEILKELCGYIKTNDYRPSTMGINFTNLERKELNAHKAKYKMMEVYTNSDEIVDIYNDLIVEFGRGMAEISIAKDSEDVSVETFKILDLAGYNYAYKRYELDSKIHPERIIVGTETMCQDIYNNYERMKKYPAVVGDFIWTGIDYLGEVGIGGYFDYDHHFCKPYPWILANGGAFDLLGNPTGEAFLAGITYGKYKLKIATYLEDKEETKSAWRWTNSRETFTYGKDSIGKIMVAEVYSIYPYVELFLNGKSLGRKEVKEGFVTFSFKYEEGTLKAIGSYSDDRREVALLTTAKESFLTLRKDYEGNELCYLYVEYKDNNGVVDTLRGDLLNAKVTRGTLLGFGSANPVTEDSYVAGSCHAFLGRAMLAVKKSSDKTIITVSDSKETKTIII</sequence>
<dbReference type="PANTHER" id="PTHR42732:SF1">
    <property type="entry name" value="BETA-MANNOSIDASE"/>
    <property type="match status" value="1"/>
</dbReference>
<dbReference type="GO" id="GO:0004553">
    <property type="term" value="F:hydrolase activity, hydrolyzing O-glycosyl compounds"/>
    <property type="evidence" value="ECO:0007669"/>
    <property type="project" value="InterPro"/>
</dbReference>
<dbReference type="InterPro" id="IPR051913">
    <property type="entry name" value="GH2_Domain-Containing"/>
</dbReference>